<evidence type="ECO:0000256" key="8">
    <source>
        <dbReference type="ARBA" id="ARBA00022989"/>
    </source>
</evidence>
<comment type="caution">
    <text evidence="14">The sequence shown here is derived from an EMBL/GenBank/DDBJ whole genome shotgun (WGS) entry which is preliminary data.</text>
</comment>
<dbReference type="Proteomes" id="UP001167831">
    <property type="component" value="Unassembled WGS sequence"/>
</dbReference>
<organism evidence="14 16">
    <name type="scientific">Leyella lascolaii</name>
    <dbReference type="NCBI Taxonomy" id="1776379"/>
    <lineage>
        <taxon>Bacteria</taxon>
        <taxon>Pseudomonadati</taxon>
        <taxon>Bacteroidota</taxon>
        <taxon>Bacteroidia</taxon>
        <taxon>Bacteroidales</taxon>
        <taxon>Prevotellaceae</taxon>
        <taxon>Leyella</taxon>
    </lineage>
</organism>
<comment type="similarity">
    <text evidence="2">Belongs to the TonB family.</text>
</comment>
<sequence>MRSTIIALVIMAGWSVTARPAGTPTKENTTSGYSAATSEDPDVTEAKARIYEFYERYIATFIDSDEKPEDIRKEFMTRKCIKQTAKATRLSMTDEIIRAQDSGEDALKSLEVKHVGGNRYIVYYTFNPGLEYESSTSIPLETTTVDGTTYISYIKPSWDYSIKEKDVLMNADVLPEYPGGFDALNEFITQNLRYPLYALRHNIEGRVIVSFVVKSDGSVCNPIVVEPAHECLNSEAERIIDILPDFTPATNKGKPVNIKLSIPINFRMSPQNH</sequence>
<name>A0AAW7JGW9_9BACT</name>
<proteinExistence type="inferred from homology"/>
<dbReference type="InterPro" id="IPR037682">
    <property type="entry name" value="TonB_C"/>
</dbReference>
<protein>
    <submittedName>
        <fullName evidence="14">Energy transducer TonB</fullName>
    </submittedName>
</protein>
<evidence type="ECO:0000256" key="2">
    <source>
        <dbReference type="ARBA" id="ARBA00006555"/>
    </source>
</evidence>
<dbReference type="Proteomes" id="UP001168478">
    <property type="component" value="Unassembled WGS sequence"/>
</dbReference>
<keyword evidence="5" id="KW-0997">Cell inner membrane</keyword>
<dbReference type="PANTHER" id="PTHR33446:SF2">
    <property type="entry name" value="PROTEIN TONB"/>
    <property type="match status" value="1"/>
</dbReference>
<keyword evidence="9" id="KW-0472">Membrane</keyword>
<keyword evidence="15" id="KW-1185">Reference proteome</keyword>
<evidence type="ECO:0000256" key="3">
    <source>
        <dbReference type="ARBA" id="ARBA00022448"/>
    </source>
</evidence>
<dbReference type="AlphaFoldDB" id="A0AAW7JGW9"/>
<dbReference type="InterPro" id="IPR051045">
    <property type="entry name" value="TonB-dependent_transducer"/>
</dbReference>
<evidence type="ECO:0000313" key="13">
    <source>
        <dbReference type="EMBL" id="MDN0023169.1"/>
    </source>
</evidence>
<keyword evidence="11" id="KW-0732">Signal</keyword>
<accession>A0AAW7JGW9</accession>
<dbReference type="Pfam" id="PF03544">
    <property type="entry name" value="TonB_C"/>
    <property type="match status" value="1"/>
</dbReference>
<evidence type="ECO:0000259" key="12">
    <source>
        <dbReference type="PROSITE" id="PS52015"/>
    </source>
</evidence>
<dbReference type="Gene3D" id="3.10.450.50">
    <property type="match status" value="1"/>
</dbReference>
<dbReference type="GO" id="GO:0055085">
    <property type="term" value="P:transmembrane transport"/>
    <property type="evidence" value="ECO:0007669"/>
    <property type="project" value="InterPro"/>
</dbReference>
<dbReference type="InterPro" id="IPR006260">
    <property type="entry name" value="TonB/TolA_C"/>
</dbReference>
<evidence type="ECO:0000256" key="4">
    <source>
        <dbReference type="ARBA" id="ARBA00022475"/>
    </source>
</evidence>
<dbReference type="PROSITE" id="PS52015">
    <property type="entry name" value="TONB_CTD"/>
    <property type="match status" value="1"/>
</dbReference>
<evidence type="ECO:0000256" key="11">
    <source>
        <dbReference type="SAM" id="SignalP"/>
    </source>
</evidence>
<reference evidence="14" key="2">
    <citation type="submission" date="2023-08" db="EMBL/GenBank/DDBJ databases">
        <title>Identification and characterization of horizontal gene transfer across gut microbiota members of farm animals based on homology search.</title>
        <authorList>
            <person name="Schwarzerova J."/>
            <person name="Nykrynova M."/>
            <person name="Jureckova K."/>
            <person name="Cejkova D."/>
            <person name="Rychlik I."/>
        </authorList>
    </citation>
    <scope>NUCLEOTIDE SEQUENCE</scope>
    <source>
        <strain evidence="14">ET15</strain>
        <strain evidence="13">ET37</strain>
    </source>
</reference>
<keyword evidence="8" id="KW-1133">Transmembrane helix</keyword>
<comment type="subcellular location">
    <subcellularLocation>
        <location evidence="1">Cell inner membrane</location>
        <topology evidence="1">Single-pass membrane protein</topology>
        <orientation evidence="1">Periplasmic side</orientation>
    </subcellularLocation>
</comment>
<reference evidence="14" key="1">
    <citation type="submission" date="2023-06" db="EMBL/GenBank/DDBJ databases">
        <authorList>
            <person name="Zeman M."/>
            <person name="Kubasova T."/>
            <person name="Jahodarova E."/>
            <person name="Nykrynova M."/>
            <person name="Rychlik I."/>
        </authorList>
    </citation>
    <scope>NUCLEOTIDE SEQUENCE</scope>
    <source>
        <strain evidence="14">ET15</strain>
        <strain evidence="13">ET37</strain>
    </source>
</reference>
<feature type="region of interest" description="Disordered" evidence="10">
    <location>
        <begin position="19"/>
        <end position="39"/>
    </location>
</feature>
<feature type="domain" description="TonB C-terminal" evidence="12">
    <location>
        <begin position="179"/>
        <end position="273"/>
    </location>
</feature>
<dbReference type="Gene3D" id="3.30.1150.10">
    <property type="match status" value="1"/>
</dbReference>
<gene>
    <name evidence="13" type="ORF">QVN81_09080</name>
    <name evidence="14" type="ORF">QVN84_05860</name>
</gene>
<feature type="chain" id="PRO_5043375615" evidence="11">
    <location>
        <begin position="19"/>
        <end position="273"/>
    </location>
</feature>
<feature type="compositionally biased region" description="Polar residues" evidence="10">
    <location>
        <begin position="25"/>
        <end position="37"/>
    </location>
</feature>
<keyword evidence="3" id="KW-0813">Transport</keyword>
<evidence type="ECO:0000313" key="15">
    <source>
        <dbReference type="Proteomes" id="UP001167831"/>
    </source>
</evidence>
<dbReference type="NCBIfam" id="TIGR01352">
    <property type="entry name" value="tonB_Cterm"/>
    <property type="match status" value="1"/>
</dbReference>
<dbReference type="SUPFAM" id="SSF74653">
    <property type="entry name" value="TolA/TonB C-terminal domain"/>
    <property type="match status" value="1"/>
</dbReference>
<dbReference type="RefSeq" id="WP_289825627.1">
    <property type="nucleotide sequence ID" value="NZ_JAUEIE010000009.1"/>
</dbReference>
<evidence type="ECO:0000256" key="1">
    <source>
        <dbReference type="ARBA" id="ARBA00004383"/>
    </source>
</evidence>
<keyword evidence="4" id="KW-1003">Cell membrane</keyword>
<evidence type="ECO:0000256" key="7">
    <source>
        <dbReference type="ARBA" id="ARBA00022927"/>
    </source>
</evidence>
<dbReference type="GO" id="GO:0015031">
    <property type="term" value="P:protein transport"/>
    <property type="evidence" value="ECO:0007669"/>
    <property type="project" value="UniProtKB-KW"/>
</dbReference>
<feature type="signal peptide" evidence="11">
    <location>
        <begin position="1"/>
        <end position="18"/>
    </location>
</feature>
<dbReference type="EMBL" id="JAUEIE010000009">
    <property type="protein sequence ID" value="MDN0023169.1"/>
    <property type="molecule type" value="Genomic_DNA"/>
</dbReference>
<evidence type="ECO:0000313" key="14">
    <source>
        <dbReference type="EMBL" id="MDN0025044.1"/>
    </source>
</evidence>
<dbReference type="EMBL" id="JAUEIF010000004">
    <property type="protein sequence ID" value="MDN0025044.1"/>
    <property type="molecule type" value="Genomic_DNA"/>
</dbReference>
<keyword evidence="6" id="KW-0812">Transmembrane</keyword>
<dbReference type="PANTHER" id="PTHR33446">
    <property type="entry name" value="PROTEIN TONB-RELATED"/>
    <property type="match status" value="1"/>
</dbReference>
<evidence type="ECO:0000256" key="5">
    <source>
        <dbReference type="ARBA" id="ARBA00022519"/>
    </source>
</evidence>
<evidence type="ECO:0000313" key="16">
    <source>
        <dbReference type="Proteomes" id="UP001168478"/>
    </source>
</evidence>
<evidence type="ECO:0000256" key="6">
    <source>
        <dbReference type="ARBA" id="ARBA00022692"/>
    </source>
</evidence>
<dbReference type="GO" id="GO:0098797">
    <property type="term" value="C:plasma membrane protein complex"/>
    <property type="evidence" value="ECO:0007669"/>
    <property type="project" value="TreeGrafter"/>
</dbReference>
<keyword evidence="7" id="KW-0653">Protein transport</keyword>
<evidence type="ECO:0000256" key="10">
    <source>
        <dbReference type="SAM" id="MobiDB-lite"/>
    </source>
</evidence>
<evidence type="ECO:0000256" key="9">
    <source>
        <dbReference type="ARBA" id="ARBA00023136"/>
    </source>
</evidence>
<dbReference type="GO" id="GO:0031992">
    <property type="term" value="F:energy transducer activity"/>
    <property type="evidence" value="ECO:0007669"/>
    <property type="project" value="TreeGrafter"/>
</dbReference>